<evidence type="ECO:0000313" key="3">
    <source>
        <dbReference type="Proteomes" id="UP000002220"/>
    </source>
</evidence>
<name>D5STG4_PLAL2</name>
<dbReference type="KEGG" id="plm:Plim_3179"/>
<gene>
    <name evidence="2" type="ordered locus">Plim_3179</name>
</gene>
<dbReference type="Proteomes" id="UP000002220">
    <property type="component" value="Chromosome"/>
</dbReference>
<dbReference type="InterPro" id="IPR046596">
    <property type="entry name" value="DUF6655"/>
</dbReference>
<keyword evidence="3" id="KW-1185">Reference proteome</keyword>
<dbReference type="EMBL" id="CP001744">
    <property type="protein sequence ID" value="ADG68993.1"/>
    <property type="molecule type" value="Genomic_DNA"/>
</dbReference>
<dbReference type="HOGENOM" id="CLU_1132798_0_0_0"/>
<dbReference type="AlphaFoldDB" id="D5STG4"/>
<dbReference type="Pfam" id="PF20360">
    <property type="entry name" value="DUF6655"/>
    <property type="match status" value="1"/>
</dbReference>
<sequence length="245" mass="26209">MMKTQTILNWAICCGLVVTPLACTSTKTTNTSRTAREQLLISNAIDHALEKVDLSTIQGANLYIEEKYLEGVDKAYLVGSLRHRAMLAGANIVAKAEDADIVLELRSGSIGTDSADSFIGSPEITLPGMLTLPEVRLVSRSRQTATAKLGLLAYDPKSKQLLGQGGVSSAQSDDNNIFVFGVGPYHYGTVKEEVERTATPPATTAQQLPSQVAFRGTRPMGSAIAREVNEEGSVQLTGDQRPADE</sequence>
<evidence type="ECO:0000256" key="1">
    <source>
        <dbReference type="SAM" id="MobiDB-lite"/>
    </source>
</evidence>
<organism evidence="2 3">
    <name type="scientific">Planctopirus limnophila (strain ATCC 43296 / DSM 3776 / IFAM 1008 / Mu 290)</name>
    <name type="common">Planctomyces limnophilus</name>
    <dbReference type="NCBI Taxonomy" id="521674"/>
    <lineage>
        <taxon>Bacteria</taxon>
        <taxon>Pseudomonadati</taxon>
        <taxon>Planctomycetota</taxon>
        <taxon>Planctomycetia</taxon>
        <taxon>Planctomycetales</taxon>
        <taxon>Planctomycetaceae</taxon>
        <taxon>Planctopirus</taxon>
    </lineage>
</organism>
<dbReference type="OrthoDB" id="276267at2"/>
<proteinExistence type="predicted"/>
<reference evidence="2 3" key="1">
    <citation type="journal article" date="2010" name="Stand. Genomic Sci.">
        <title>Complete genome sequence of Planctomyces limnophilus type strain (Mu 290).</title>
        <authorList>
            <person name="Labutti K."/>
            <person name="Sikorski J."/>
            <person name="Schneider S."/>
            <person name="Nolan M."/>
            <person name="Lucas S."/>
            <person name="Glavina Del Rio T."/>
            <person name="Tice H."/>
            <person name="Cheng J.F."/>
            <person name="Goodwin L."/>
            <person name="Pitluck S."/>
            <person name="Liolios K."/>
            <person name="Ivanova N."/>
            <person name="Mavromatis K."/>
            <person name="Mikhailova N."/>
            <person name="Pati A."/>
            <person name="Chen A."/>
            <person name="Palaniappan K."/>
            <person name="Land M."/>
            <person name="Hauser L."/>
            <person name="Chang Y.J."/>
            <person name="Jeffries C.D."/>
            <person name="Tindall B.J."/>
            <person name="Rohde M."/>
            <person name="Goker M."/>
            <person name="Woyke T."/>
            <person name="Bristow J."/>
            <person name="Eisen J.A."/>
            <person name="Markowitz V."/>
            <person name="Hugenholtz P."/>
            <person name="Kyrpides N.C."/>
            <person name="Klenk H.P."/>
            <person name="Lapidus A."/>
        </authorList>
    </citation>
    <scope>NUCLEOTIDE SEQUENCE [LARGE SCALE GENOMIC DNA]</scope>
    <source>
        <strain evidence="3">ATCC 43296 / DSM 3776 / IFAM 1008 / 290</strain>
    </source>
</reference>
<accession>D5STG4</accession>
<protein>
    <submittedName>
        <fullName evidence="2">Uncharacterized protein</fullName>
    </submittedName>
</protein>
<dbReference type="eggNOG" id="ENOG5032HQG">
    <property type="taxonomic scope" value="Bacteria"/>
</dbReference>
<evidence type="ECO:0000313" key="2">
    <source>
        <dbReference type="EMBL" id="ADG68993.1"/>
    </source>
</evidence>
<dbReference type="RefSeq" id="WP_013111424.1">
    <property type="nucleotide sequence ID" value="NC_014148.1"/>
</dbReference>
<feature type="region of interest" description="Disordered" evidence="1">
    <location>
        <begin position="226"/>
        <end position="245"/>
    </location>
</feature>